<keyword evidence="1" id="KW-1133">Transmembrane helix</keyword>
<protein>
    <recommendedName>
        <fullName evidence="4">Integral membrane protein</fullName>
    </recommendedName>
</protein>
<evidence type="ECO:0008006" key="4">
    <source>
        <dbReference type="Google" id="ProtNLM"/>
    </source>
</evidence>
<comment type="caution">
    <text evidence="2">The sequence shown here is derived from an EMBL/GenBank/DDBJ whole genome shotgun (WGS) entry which is preliminary data.</text>
</comment>
<reference evidence="2 3" key="1">
    <citation type="submission" date="2015-02" db="EMBL/GenBank/DDBJ databases">
        <authorList>
            <person name="Ju K.-S."/>
            <person name="Doroghazi J.R."/>
            <person name="Metcalf W."/>
        </authorList>
    </citation>
    <scope>NUCLEOTIDE SEQUENCE [LARGE SCALE GENOMIC DNA]</scope>
    <source>
        <strain evidence="2 3">NRRL B-16140</strain>
    </source>
</reference>
<feature type="transmembrane region" description="Helical" evidence="1">
    <location>
        <begin position="92"/>
        <end position="113"/>
    </location>
</feature>
<dbReference type="AlphaFoldDB" id="A0A0F0H4Z8"/>
<organism evidence="2 3">
    <name type="scientific">Lentzea aerocolonigenes</name>
    <name type="common">Lechevalieria aerocolonigenes</name>
    <name type="synonym">Saccharothrix aerocolonigenes</name>
    <dbReference type="NCBI Taxonomy" id="68170"/>
    <lineage>
        <taxon>Bacteria</taxon>
        <taxon>Bacillati</taxon>
        <taxon>Actinomycetota</taxon>
        <taxon>Actinomycetes</taxon>
        <taxon>Pseudonocardiales</taxon>
        <taxon>Pseudonocardiaceae</taxon>
        <taxon>Lentzea</taxon>
    </lineage>
</organism>
<name>A0A0F0H4Z8_LENAE</name>
<keyword evidence="1" id="KW-0472">Membrane</keyword>
<evidence type="ECO:0000313" key="2">
    <source>
        <dbReference type="EMBL" id="KJK49397.1"/>
    </source>
</evidence>
<gene>
    <name evidence="2" type="ORF">UK23_13935</name>
</gene>
<keyword evidence="3" id="KW-1185">Reference proteome</keyword>
<dbReference type="PATRIC" id="fig|68170.10.peg.2735"/>
<keyword evidence="1" id="KW-0812">Transmembrane</keyword>
<feature type="transmembrane region" description="Helical" evidence="1">
    <location>
        <begin position="33"/>
        <end position="49"/>
    </location>
</feature>
<dbReference type="RefSeq" id="WP_045311911.1">
    <property type="nucleotide sequence ID" value="NZ_JYJG01000084.1"/>
</dbReference>
<dbReference type="EMBL" id="JYJG01000084">
    <property type="protein sequence ID" value="KJK49397.1"/>
    <property type="molecule type" value="Genomic_DNA"/>
</dbReference>
<accession>A0A0F0H4Z8</accession>
<evidence type="ECO:0000256" key="1">
    <source>
        <dbReference type="SAM" id="Phobius"/>
    </source>
</evidence>
<proteinExistence type="predicted"/>
<sequence>MNKIAANVTASALLVATAGVVVQIVSGVDFPPVPPVFFIQLIPAAFVYFGRWRWAAVLAAVAGLFLIGGLFASGEAGRLADTGLPGGVGGSIGLWVQMVAVVVAAVSAVVALVRR</sequence>
<dbReference type="Proteomes" id="UP000033393">
    <property type="component" value="Unassembled WGS sequence"/>
</dbReference>
<evidence type="ECO:0000313" key="3">
    <source>
        <dbReference type="Proteomes" id="UP000033393"/>
    </source>
</evidence>
<feature type="transmembrane region" description="Helical" evidence="1">
    <location>
        <begin position="54"/>
        <end position="72"/>
    </location>
</feature>